<evidence type="ECO:0000256" key="1">
    <source>
        <dbReference type="ARBA" id="ARBA00008984"/>
    </source>
</evidence>
<organism evidence="3 4">
    <name type="scientific">Romboutsia sedimentorum</name>
    <dbReference type="NCBI Taxonomy" id="1368474"/>
    <lineage>
        <taxon>Bacteria</taxon>
        <taxon>Bacillati</taxon>
        <taxon>Bacillota</taxon>
        <taxon>Clostridia</taxon>
        <taxon>Peptostreptococcales</taxon>
        <taxon>Peptostreptococcaceae</taxon>
        <taxon>Romboutsia</taxon>
    </lineage>
</organism>
<dbReference type="SUPFAM" id="SSF75169">
    <property type="entry name" value="DsrEFH-like"/>
    <property type="match status" value="1"/>
</dbReference>
<evidence type="ECO:0000313" key="4">
    <source>
        <dbReference type="Proteomes" id="UP001301012"/>
    </source>
</evidence>
<dbReference type="NCBIfam" id="TIGR03527">
    <property type="entry name" value="selenium_YedF"/>
    <property type="match status" value="1"/>
</dbReference>
<dbReference type="PANTHER" id="PTHR33279:SF6">
    <property type="entry name" value="SULFUR CARRIER PROTEIN YEDF-RELATED"/>
    <property type="match status" value="1"/>
</dbReference>
<gene>
    <name evidence="3" type="primary">yedF</name>
    <name evidence="3" type="ORF">QOZ84_13400</name>
</gene>
<dbReference type="InterPro" id="IPR019870">
    <property type="entry name" value="Se_metab_YedF"/>
</dbReference>
<dbReference type="PROSITE" id="PS01148">
    <property type="entry name" value="UPF0033"/>
    <property type="match status" value="1"/>
</dbReference>
<evidence type="ECO:0000259" key="2">
    <source>
        <dbReference type="PROSITE" id="PS01148"/>
    </source>
</evidence>
<dbReference type="InterPro" id="IPR027396">
    <property type="entry name" value="DsrEFH-like"/>
</dbReference>
<comment type="similarity">
    <text evidence="1">Belongs to the sulfur carrier protein TusA family.</text>
</comment>
<name>A0ABT7ECU1_9FIRM</name>
<keyword evidence="4" id="KW-1185">Reference proteome</keyword>
<comment type="caution">
    <text evidence="3">The sequence shown here is derived from an EMBL/GenBank/DDBJ whole genome shotgun (WGS) entry which is preliminary data.</text>
</comment>
<dbReference type="Pfam" id="PF01206">
    <property type="entry name" value="TusA"/>
    <property type="match status" value="1"/>
</dbReference>
<dbReference type="RefSeq" id="WP_026899780.1">
    <property type="nucleotide sequence ID" value="NZ_JASKYM010000008.1"/>
</dbReference>
<dbReference type="EMBL" id="JASKYM010000008">
    <property type="protein sequence ID" value="MDK2564532.1"/>
    <property type="molecule type" value="Genomic_DNA"/>
</dbReference>
<proteinExistence type="inferred from homology"/>
<dbReference type="PANTHER" id="PTHR33279">
    <property type="entry name" value="SULFUR CARRIER PROTEIN YEDF-RELATED"/>
    <property type="match status" value="1"/>
</dbReference>
<protein>
    <submittedName>
        <fullName evidence="3">Sulfurtransferase-like selenium metabolism protein YedF</fullName>
    </submittedName>
</protein>
<dbReference type="InterPro" id="IPR001455">
    <property type="entry name" value="TusA-like"/>
</dbReference>
<dbReference type="Proteomes" id="UP001301012">
    <property type="component" value="Unassembled WGS sequence"/>
</dbReference>
<accession>A0ABT7ECU1</accession>
<evidence type="ECO:0000313" key="3">
    <source>
        <dbReference type="EMBL" id="MDK2564532.1"/>
    </source>
</evidence>
<dbReference type="InterPro" id="IPR036868">
    <property type="entry name" value="TusA-like_sf"/>
</dbReference>
<dbReference type="Gene3D" id="3.30.110.40">
    <property type="entry name" value="TusA-like domain"/>
    <property type="match status" value="1"/>
</dbReference>
<reference evidence="3 4" key="1">
    <citation type="submission" date="2023-05" db="EMBL/GenBank/DDBJ databases">
        <title>Rombocin, a short stable natural nisin variant, displays selective antimicrobial activity against Listeria monocytogenes and employs dual mode of action to kill target bacterial strains.</title>
        <authorList>
            <person name="Wambui J."/>
            <person name="Stephan R."/>
            <person name="Kuipers O.P."/>
        </authorList>
    </citation>
    <scope>NUCLEOTIDE SEQUENCE [LARGE SCALE GENOMIC DNA]</scope>
    <source>
        <strain evidence="3 4">RC002</strain>
    </source>
</reference>
<sequence length="196" mass="21755">MLVEIDARGLACPKPVINTKKELDKLENGIVLVTVDNAIARENILKLSKSLNCEASTIKEEKDLIVLEIKKGKDVIIENKKNEELEDKCIFISSDKMGQGNDELGDVLIKGFIYTLTEVKPYPKHIVFVNSAVNLTAKNKATIENLKILEECGVEILSCGTCLDYYGLKESLEVGCVTNMYNIVDIMKNTSQTISI</sequence>
<feature type="domain" description="UPF0033" evidence="2">
    <location>
        <begin position="5"/>
        <end position="29"/>
    </location>
</feature>
<dbReference type="SUPFAM" id="SSF64307">
    <property type="entry name" value="SirA-like"/>
    <property type="match status" value="1"/>
</dbReference>